<evidence type="ECO:0000256" key="9">
    <source>
        <dbReference type="ARBA" id="ARBA00023065"/>
    </source>
</evidence>
<evidence type="ECO:0000256" key="15">
    <source>
        <dbReference type="RuleBase" id="RU003357"/>
    </source>
</evidence>
<dbReference type="PANTHER" id="PTHR32552:SF68">
    <property type="entry name" value="FERRICHROME OUTER MEMBRANE TRANSPORTER_PHAGE RECEPTOR"/>
    <property type="match status" value="1"/>
</dbReference>
<keyword evidence="4 14" id="KW-1134">Transmembrane beta strand</keyword>
<evidence type="ECO:0000256" key="7">
    <source>
        <dbReference type="ARBA" id="ARBA00022729"/>
    </source>
</evidence>
<evidence type="ECO:0000256" key="6">
    <source>
        <dbReference type="ARBA" id="ARBA00022692"/>
    </source>
</evidence>
<feature type="domain" description="TonB-dependent receptor-like beta-barrel" evidence="18">
    <location>
        <begin position="271"/>
        <end position="720"/>
    </location>
</feature>
<evidence type="ECO:0000256" key="17">
    <source>
        <dbReference type="SAM" id="SignalP"/>
    </source>
</evidence>
<sequence>MWTYRIICRVGSLYMVSASAFASMVAVVAAQPAPAQVTLGEISVVGAEGAAASGPPGVGGASGERADGPVRGFTAKRSATGTKTDTALIETPQSISVVTADQIRATGAQNPSEALRYTAGVQVERFGGDPRYDWIKVRGFDVPEYLDGLQLPKGTYAWSRYETYGVERVEVLKGAASVLYGQSPPGGLVNFVSKKPLDVPYREVLVQGGSYGRLLGAFDVTGPVDPEKTVLYRVVGLGRLSDTIVDTVNDDRAFIAPSVTFRPNAATQLTVLGYYIKDDSKSLQFLPSQGTLTPNPNGRIRRSTFLGEPGYDNFRREQFGIGYQFEHHFDEAVTFRQNLRYSGVNVDLPVVRGFGFPTNAAGAVTDFSNVTRRAVRFDDNVNAFTMDNQLVLNAVTGPLAHTLLFGLDVRTFDLGFATRNALTTSLNVFAPVYRGFQPLPPITARIRQNLEQVGAYAQDQIRLDRWVLLLSGRHDTVRSTTLQQVGNTRIEQTDRAFTYRAGLLYEFEAGISPYVSYSTLFQPAVGTGYNGIVPPTALGAGSTPFRPTTGDQIEGGVKYQPPGTTSLFTLAGFSIDQQNVLVPTTSGFQAQVGGVRAEGFEAEARVTAFEGFDIAAAYSYLDARITRTGTGPTAPRIGSRIPVTPYNQAALFATYSFSTGPLLGLTVGGGVRFFGDHLGDLANTIRIPSYTLFDATLRYDLARLDPAWAGATLAINATNLFDKVYVGTCDTLGSCYYGNPRTVLASLSYRW</sequence>
<evidence type="ECO:0000256" key="2">
    <source>
        <dbReference type="ARBA" id="ARBA00009810"/>
    </source>
</evidence>
<feature type="chain" id="PRO_5025585782" evidence="17">
    <location>
        <begin position="23"/>
        <end position="751"/>
    </location>
</feature>
<keyword evidence="8" id="KW-0408">Iron</keyword>
<dbReference type="PROSITE" id="PS52016">
    <property type="entry name" value="TONB_DEPENDENT_REC_3"/>
    <property type="match status" value="1"/>
</dbReference>
<dbReference type="InterPro" id="IPR000531">
    <property type="entry name" value="Beta-barrel_TonB"/>
</dbReference>
<protein>
    <submittedName>
        <fullName evidence="20">TonB-dependent siderophore receptor</fullName>
    </submittedName>
</protein>
<dbReference type="KEGG" id="mmes:MMSR116_08270"/>
<keyword evidence="10 15" id="KW-0798">TonB box</keyword>
<dbReference type="PANTHER" id="PTHR32552">
    <property type="entry name" value="FERRICHROME IRON RECEPTOR-RELATED"/>
    <property type="match status" value="1"/>
</dbReference>
<feature type="domain" description="TonB-dependent receptor plug" evidence="19">
    <location>
        <begin position="89"/>
        <end position="187"/>
    </location>
</feature>
<dbReference type="InterPro" id="IPR036942">
    <property type="entry name" value="Beta-barrel_TonB_sf"/>
</dbReference>
<dbReference type="FunFam" id="2.170.130.10:FF:000001">
    <property type="entry name" value="Catecholate siderophore TonB-dependent receptor"/>
    <property type="match status" value="1"/>
</dbReference>
<dbReference type="GO" id="GO:0038023">
    <property type="term" value="F:signaling receptor activity"/>
    <property type="evidence" value="ECO:0007669"/>
    <property type="project" value="InterPro"/>
</dbReference>
<evidence type="ECO:0000256" key="12">
    <source>
        <dbReference type="ARBA" id="ARBA00023170"/>
    </source>
</evidence>
<dbReference type="SUPFAM" id="SSF56935">
    <property type="entry name" value="Porins"/>
    <property type="match status" value="1"/>
</dbReference>
<gene>
    <name evidence="20" type="ORF">MMSR116_08270</name>
</gene>
<dbReference type="GO" id="GO:0009279">
    <property type="term" value="C:cell outer membrane"/>
    <property type="evidence" value="ECO:0007669"/>
    <property type="project" value="UniProtKB-SubCell"/>
</dbReference>
<dbReference type="Gene3D" id="2.40.170.20">
    <property type="entry name" value="TonB-dependent receptor, beta-barrel domain"/>
    <property type="match status" value="1"/>
</dbReference>
<evidence type="ECO:0000256" key="14">
    <source>
        <dbReference type="PROSITE-ProRule" id="PRU01360"/>
    </source>
</evidence>
<dbReference type="Pfam" id="PF07715">
    <property type="entry name" value="Plug"/>
    <property type="match status" value="1"/>
</dbReference>
<evidence type="ECO:0000256" key="10">
    <source>
        <dbReference type="ARBA" id="ARBA00023077"/>
    </source>
</evidence>
<evidence type="ECO:0000313" key="20">
    <source>
        <dbReference type="EMBL" id="QGY01874.1"/>
    </source>
</evidence>
<feature type="signal peptide" evidence="17">
    <location>
        <begin position="1"/>
        <end position="22"/>
    </location>
</feature>
<reference evidence="20 21" key="2">
    <citation type="journal article" date="2013" name="Genome Announc.">
        <title>Draft Genome Sequence of Methylobacterium mesophilicum Strain SR1.6/6, Isolated from Citrus sinensis.</title>
        <authorList>
            <person name="Marinho Almeida D."/>
            <person name="Dini-Andreote F."/>
            <person name="Camargo Neves A.A."/>
            <person name="Juca Ramos R.T."/>
            <person name="Andreote F.D."/>
            <person name="Carneiro A.R."/>
            <person name="Oliveira de Souza Lima A."/>
            <person name="Caracciolo Gomes de Sa P.H."/>
            <person name="Ribeiro Barbosa M.S."/>
            <person name="Araujo W.L."/>
            <person name="Silva A."/>
        </authorList>
    </citation>
    <scope>NUCLEOTIDE SEQUENCE [LARGE SCALE GENOMIC DNA]</scope>
    <source>
        <strain evidence="20 21">SR1.6/6</strain>
    </source>
</reference>
<dbReference type="InterPro" id="IPR012910">
    <property type="entry name" value="Plug_dom"/>
</dbReference>
<evidence type="ECO:0000256" key="16">
    <source>
        <dbReference type="SAM" id="MobiDB-lite"/>
    </source>
</evidence>
<reference evidence="20 21" key="1">
    <citation type="journal article" date="2012" name="Genet. Mol. Biol.">
        <title>Analysis of 16S rRNA and mxaF genes revealing insights into Methylobacterium niche-specific plant association.</title>
        <authorList>
            <person name="Dourado M.N."/>
            <person name="Andreote F.D."/>
            <person name="Dini-Andreote F."/>
            <person name="Conti R."/>
            <person name="Araujo J.M."/>
            <person name="Araujo W.L."/>
        </authorList>
    </citation>
    <scope>NUCLEOTIDE SEQUENCE [LARGE SCALE GENOMIC DNA]</scope>
    <source>
        <strain evidence="20 21">SR1.6/6</strain>
    </source>
</reference>
<evidence type="ECO:0000259" key="18">
    <source>
        <dbReference type="Pfam" id="PF00593"/>
    </source>
</evidence>
<keyword evidence="11 14" id="KW-0472">Membrane</keyword>
<keyword evidence="13 14" id="KW-0998">Cell outer membrane</keyword>
<evidence type="ECO:0000256" key="4">
    <source>
        <dbReference type="ARBA" id="ARBA00022452"/>
    </source>
</evidence>
<dbReference type="GO" id="GO:0015891">
    <property type="term" value="P:siderophore transport"/>
    <property type="evidence" value="ECO:0007669"/>
    <property type="project" value="InterPro"/>
</dbReference>
<comment type="similarity">
    <text evidence="2 14 15">Belongs to the TonB-dependent receptor family.</text>
</comment>
<proteinExistence type="inferred from homology"/>
<dbReference type="InterPro" id="IPR037066">
    <property type="entry name" value="Plug_dom_sf"/>
</dbReference>
<evidence type="ECO:0000256" key="8">
    <source>
        <dbReference type="ARBA" id="ARBA00023004"/>
    </source>
</evidence>
<dbReference type="NCBIfam" id="TIGR01783">
    <property type="entry name" value="TonB-siderophor"/>
    <property type="match status" value="1"/>
</dbReference>
<dbReference type="FunFam" id="2.40.170.20:FF:000005">
    <property type="entry name" value="TonB-dependent siderophore receptor"/>
    <property type="match status" value="1"/>
</dbReference>
<dbReference type="GO" id="GO:0015344">
    <property type="term" value="F:siderophore uptake transmembrane transporter activity"/>
    <property type="evidence" value="ECO:0007669"/>
    <property type="project" value="TreeGrafter"/>
</dbReference>
<evidence type="ECO:0000256" key="3">
    <source>
        <dbReference type="ARBA" id="ARBA00022448"/>
    </source>
</evidence>
<comment type="subcellular location">
    <subcellularLocation>
        <location evidence="1 14">Cell outer membrane</location>
        <topology evidence="1 14">Multi-pass membrane protein</topology>
    </subcellularLocation>
</comment>
<evidence type="ECO:0000256" key="13">
    <source>
        <dbReference type="ARBA" id="ARBA00023237"/>
    </source>
</evidence>
<evidence type="ECO:0000256" key="1">
    <source>
        <dbReference type="ARBA" id="ARBA00004571"/>
    </source>
</evidence>
<name>A0A6B9FL37_9HYPH</name>
<dbReference type="Proteomes" id="UP000012488">
    <property type="component" value="Chromosome"/>
</dbReference>
<dbReference type="AlphaFoldDB" id="A0A6B9FL37"/>
<feature type="region of interest" description="Disordered" evidence="16">
    <location>
        <begin position="53"/>
        <end position="76"/>
    </location>
</feature>
<dbReference type="Pfam" id="PF00593">
    <property type="entry name" value="TonB_dep_Rec_b-barrel"/>
    <property type="match status" value="1"/>
</dbReference>
<dbReference type="InterPro" id="IPR010105">
    <property type="entry name" value="TonB_sidphr_rcpt"/>
</dbReference>
<keyword evidence="12 20" id="KW-0675">Receptor</keyword>
<accession>A0A6B9FL37</accession>
<evidence type="ECO:0000259" key="19">
    <source>
        <dbReference type="Pfam" id="PF07715"/>
    </source>
</evidence>
<keyword evidence="3 14" id="KW-0813">Transport</keyword>
<keyword evidence="9" id="KW-0406">Ion transport</keyword>
<keyword evidence="7 17" id="KW-0732">Signal</keyword>
<keyword evidence="6 14" id="KW-0812">Transmembrane</keyword>
<keyword evidence="5" id="KW-0410">Iron transport</keyword>
<organism evidence="20 21">
    <name type="scientific">Methylobacterium mesophilicum SR1.6/6</name>
    <dbReference type="NCBI Taxonomy" id="908290"/>
    <lineage>
        <taxon>Bacteria</taxon>
        <taxon>Pseudomonadati</taxon>
        <taxon>Pseudomonadota</taxon>
        <taxon>Alphaproteobacteria</taxon>
        <taxon>Hyphomicrobiales</taxon>
        <taxon>Methylobacteriaceae</taxon>
        <taxon>Methylobacterium</taxon>
    </lineage>
</organism>
<dbReference type="EMBL" id="CP043538">
    <property type="protein sequence ID" value="QGY01874.1"/>
    <property type="molecule type" value="Genomic_DNA"/>
</dbReference>
<dbReference type="CDD" id="cd01347">
    <property type="entry name" value="ligand_gated_channel"/>
    <property type="match status" value="1"/>
</dbReference>
<evidence type="ECO:0000256" key="5">
    <source>
        <dbReference type="ARBA" id="ARBA00022496"/>
    </source>
</evidence>
<evidence type="ECO:0000256" key="11">
    <source>
        <dbReference type="ARBA" id="ARBA00023136"/>
    </source>
</evidence>
<dbReference type="Gene3D" id="2.170.130.10">
    <property type="entry name" value="TonB-dependent receptor, plug domain"/>
    <property type="match status" value="1"/>
</dbReference>
<dbReference type="InterPro" id="IPR039426">
    <property type="entry name" value="TonB-dep_rcpt-like"/>
</dbReference>
<evidence type="ECO:0000313" key="21">
    <source>
        <dbReference type="Proteomes" id="UP000012488"/>
    </source>
</evidence>